<dbReference type="EMBL" id="AP019304">
    <property type="protein sequence ID" value="BBH09586.1"/>
    <property type="molecule type" value="Genomic_DNA"/>
</dbReference>
<proteinExistence type="predicted"/>
<accession>A0A4Y1S0N8</accession>
<dbReference type="AlphaFoldDB" id="A0A4Y1S0N8"/>
<evidence type="ECO:0000313" key="1">
    <source>
        <dbReference type="EMBL" id="BBH09586.1"/>
    </source>
</evidence>
<organism evidence="1">
    <name type="scientific">Prunus dulcis</name>
    <name type="common">Almond</name>
    <name type="synonym">Amygdalus dulcis</name>
    <dbReference type="NCBI Taxonomy" id="3755"/>
    <lineage>
        <taxon>Eukaryota</taxon>
        <taxon>Viridiplantae</taxon>
        <taxon>Streptophyta</taxon>
        <taxon>Embryophyta</taxon>
        <taxon>Tracheophyta</taxon>
        <taxon>Spermatophyta</taxon>
        <taxon>Magnoliopsida</taxon>
        <taxon>eudicotyledons</taxon>
        <taxon>Gunneridae</taxon>
        <taxon>Pentapetalae</taxon>
        <taxon>rosids</taxon>
        <taxon>fabids</taxon>
        <taxon>Rosales</taxon>
        <taxon>Rosaceae</taxon>
        <taxon>Amygdaloideae</taxon>
        <taxon>Amygdaleae</taxon>
        <taxon>Prunus</taxon>
    </lineage>
</organism>
<protein>
    <submittedName>
        <fullName evidence="1">Tetratricopeptide repeat-like superfamily protein</fullName>
    </submittedName>
</protein>
<reference evidence="1" key="1">
    <citation type="journal article" date="2019" name="Science">
        <title>Mutation of a bHLH transcription factor allowed almond domestication.</title>
        <authorList>
            <person name="Sanchez-Perez R."/>
            <person name="Pavan S."/>
            <person name="Mazzeo R."/>
            <person name="Moldovan C."/>
            <person name="Aiese Cigliano R."/>
            <person name="Del Cueto J."/>
            <person name="Ricciardi F."/>
            <person name="Lotti C."/>
            <person name="Ricciardi L."/>
            <person name="Dicenta F."/>
            <person name="Lopez-Marques R.L."/>
            <person name="Lindberg Moller B."/>
        </authorList>
    </citation>
    <scope>NUCLEOTIDE SEQUENCE</scope>
</reference>
<gene>
    <name evidence="1" type="ORF">Prudu_022124</name>
</gene>
<name>A0A4Y1S0N8_PRUDU</name>
<sequence length="103" mass="11411">MFSLVPTCKGRHVSKFLPSLGLCCQLFSAATNTLQFSSDGFANENKNDDIDLLFQSCTNVHHAKQLHAFLVVSGKVQNIFLSARLVNRYAYLGDVSFSRSPLI</sequence>